<dbReference type="AlphaFoldDB" id="F3NNR0"/>
<name>F3NNR0_9ACTN</name>
<proteinExistence type="predicted"/>
<protein>
    <submittedName>
        <fullName evidence="1">Uncharacterized protein</fullName>
    </submittedName>
</protein>
<evidence type="ECO:0000313" key="2">
    <source>
        <dbReference type="Proteomes" id="UP000003022"/>
    </source>
</evidence>
<organism evidence="1 2">
    <name type="scientific">Streptomyces griseoaurantiacus M045</name>
    <dbReference type="NCBI Taxonomy" id="996637"/>
    <lineage>
        <taxon>Bacteria</taxon>
        <taxon>Bacillati</taxon>
        <taxon>Actinomycetota</taxon>
        <taxon>Actinomycetes</taxon>
        <taxon>Kitasatosporales</taxon>
        <taxon>Streptomycetaceae</taxon>
        <taxon>Streptomyces</taxon>
        <taxon>Streptomyces aurantiacus group</taxon>
    </lineage>
</organism>
<comment type="caution">
    <text evidence="1">The sequence shown here is derived from an EMBL/GenBank/DDBJ whole genome shotgun (WGS) entry which is preliminary data.</text>
</comment>
<gene>
    <name evidence="1" type="ORF">SGM_4774</name>
</gene>
<evidence type="ECO:0000313" key="1">
    <source>
        <dbReference type="EMBL" id="EGG44722.1"/>
    </source>
</evidence>
<dbReference type="EMBL" id="AEYX01000042">
    <property type="protein sequence ID" value="EGG44722.1"/>
    <property type="molecule type" value="Genomic_DNA"/>
</dbReference>
<keyword evidence="2" id="KW-1185">Reference proteome</keyword>
<sequence length="41" mass="4769">MTFSRTATFRLTLWTTPIMTTPGVVHRKPARLPRCPHHRVP</sequence>
<reference evidence="1 2" key="1">
    <citation type="journal article" date="2011" name="J. Bacteriol.">
        <title>Draft genome sequence of the marine bacterium Streptomyces griseoaurantiacus M045, which produces novel manumycin-type antibiotics with a pABA core component.</title>
        <authorList>
            <person name="Li F."/>
            <person name="Jiang P."/>
            <person name="Zheng H."/>
            <person name="Wang S."/>
            <person name="Zhao G."/>
            <person name="Qin S."/>
            <person name="Liu Z."/>
        </authorList>
    </citation>
    <scope>NUCLEOTIDE SEQUENCE [LARGE SCALE GENOMIC DNA]</scope>
    <source>
        <strain evidence="1 2">M045</strain>
    </source>
</reference>
<dbReference type="Proteomes" id="UP000003022">
    <property type="component" value="Unassembled WGS sequence"/>
</dbReference>
<accession>F3NNR0</accession>